<dbReference type="UniPathway" id="UPA00035">
    <property type="reaction ID" value="UER00041"/>
</dbReference>
<keyword evidence="9" id="KW-0479">Metal-binding</keyword>
<dbReference type="EC" id="2.4.2.18" evidence="9"/>
<name>C6HY53_9BACT</name>
<dbReference type="Pfam" id="PF00591">
    <property type="entry name" value="Glycos_transf_3"/>
    <property type="match status" value="1"/>
</dbReference>
<sequence length="340" mass="35548">MIPREALAAVLSGRSLGRGEMAEVMGAVMDGKVSESLLAGILVALVSKGETAEEISGAVDALRARCRPFPPEGPEGLGEPIDVCGTGGDRAGTVNLSTAVSFVLAAGGIGVVKHGNRAVSSQAGSADVLEALGIPVEVSPEKAFRIFRKTGWTFLFAPYYHPALRVAAGVRRELGVRTLFNLLGPLANPAGVRRQVIGVYDPARLEMVVDVLEKTGSSEVMALHGDGLDEVNLASTTTLIHLSNGRKVWRELRASDFGLSPSSLDAARGGDRMKNAALIRGVLAGDRHPLRDWVLAGAAPGFMVAGQARTLPEGVSMAREAIDSGKALDVLTSIQKESLL</sequence>
<evidence type="ECO:0000256" key="9">
    <source>
        <dbReference type="HAMAP-Rule" id="MF_00211"/>
    </source>
</evidence>
<keyword evidence="9" id="KW-0460">Magnesium</keyword>
<feature type="binding site" evidence="9">
    <location>
        <position position="230"/>
    </location>
    <ligand>
        <name>Mg(2+)</name>
        <dbReference type="ChEBI" id="CHEBI:18420"/>
        <label>1</label>
    </ligand>
</feature>
<keyword evidence="13" id="KW-1185">Reference proteome</keyword>
<comment type="catalytic activity">
    <reaction evidence="7 9">
        <text>N-(5-phospho-beta-D-ribosyl)anthranilate + diphosphate = 5-phospho-alpha-D-ribose 1-diphosphate + anthranilate</text>
        <dbReference type="Rhea" id="RHEA:11768"/>
        <dbReference type="ChEBI" id="CHEBI:16567"/>
        <dbReference type="ChEBI" id="CHEBI:18277"/>
        <dbReference type="ChEBI" id="CHEBI:33019"/>
        <dbReference type="ChEBI" id="CHEBI:58017"/>
        <dbReference type="EC" id="2.4.2.18"/>
    </reaction>
</comment>
<reference evidence="12 13" key="1">
    <citation type="journal article" date="2009" name="Appl. Environ. Microbiol.">
        <title>Community genomic and proteomic analyses of chemoautotrophic iron-oxidizing "Leptospirillum rubarum" (Group II) and "Leptospirillum ferrodiazotrophum" (Group III) bacteria in acid mine drainage biofilms.</title>
        <authorList>
            <person name="Goltsman D.S."/>
            <person name="Denef V.J."/>
            <person name="Singer S.W."/>
            <person name="VerBerkmoes N.C."/>
            <person name="Lefsrud M."/>
            <person name="Mueller R.S."/>
            <person name="Dick G.J."/>
            <person name="Sun C.L."/>
            <person name="Wheeler K.E."/>
            <person name="Zemla A."/>
            <person name="Baker B.J."/>
            <person name="Hauser L."/>
            <person name="Land M."/>
            <person name="Shah M.B."/>
            <person name="Thelen M.P."/>
            <person name="Hettich R.L."/>
            <person name="Banfield J.F."/>
        </authorList>
    </citation>
    <scope>NUCLEOTIDE SEQUENCE [LARGE SCALE GENOMIC DNA]</scope>
</reference>
<dbReference type="InterPro" id="IPR017459">
    <property type="entry name" value="Glycosyl_Trfase_fam3_N_dom"/>
</dbReference>
<comment type="subunit">
    <text evidence="9">Homodimer.</text>
</comment>
<evidence type="ECO:0000256" key="6">
    <source>
        <dbReference type="ARBA" id="ARBA00023141"/>
    </source>
</evidence>
<feature type="domain" description="Glycosyl transferase family 3" evidence="10">
    <location>
        <begin position="81"/>
        <end position="328"/>
    </location>
</feature>
<feature type="binding site" evidence="9">
    <location>
        <position position="93"/>
    </location>
    <ligand>
        <name>5-phospho-alpha-D-ribose 1-diphosphate</name>
        <dbReference type="ChEBI" id="CHEBI:58017"/>
    </ligand>
</feature>
<dbReference type="Proteomes" id="UP000009374">
    <property type="component" value="Unassembled WGS sequence"/>
</dbReference>
<dbReference type="GO" id="GO:0004048">
    <property type="term" value="F:anthranilate phosphoribosyltransferase activity"/>
    <property type="evidence" value="ECO:0007669"/>
    <property type="project" value="UniProtKB-UniRule"/>
</dbReference>
<keyword evidence="6 9" id="KW-0057">Aromatic amino acid biosynthesis</keyword>
<accession>C6HY53</accession>
<feature type="binding site" evidence="9">
    <location>
        <position position="97"/>
    </location>
    <ligand>
        <name>Mg(2+)</name>
        <dbReference type="ChEBI" id="CHEBI:18420"/>
        <label>1</label>
    </ligand>
</feature>
<keyword evidence="2 9" id="KW-0028">Amino-acid biosynthesis</keyword>
<dbReference type="SUPFAM" id="SSF47648">
    <property type="entry name" value="Nucleoside phosphorylase/phosphoribosyltransferase N-terminal domain"/>
    <property type="match status" value="1"/>
</dbReference>
<feature type="binding site" evidence="9">
    <location>
        <position position="116"/>
    </location>
    <ligand>
        <name>anthranilate</name>
        <dbReference type="ChEBI" id="CHEBI:16567"/>
        <label>1</label>
    </ligand>
</feature>
<dbReference type="Gene3D" id="1.20.970.10">
    <property type="entry name" value="Transferase, Pyrimidine Nucleoside Phosphorylase, Chain C"/>
    <property type="match status" value="1"/>
</dbReference>
<evidence type="ECO:0000256" key="1">
    <source>
        <dbReference type="ARBA" id="ARBA00004907"/>
    </source>
</evidence>
<feature type="binding site" evidence="9">
    <location>
        <position position="85"/>
    </location>
    <ligand>
        <name>anthranilate</name>
        <dbReference type="ChEBI" id="CHEBI:16567"/>
        <label>1</label>
    </ligand>
</feature>
<dbReference type="NCBIfam" id="TIGR01245">
    <property type="entry name" value="trpD"/>
    <property type="match status" value="1"/>
</dbReference>
<evidence type="ECO:0000313" key="12">
    <source>
        <dbReference type="EMBL" id="EES52404.1"/>
    </source>
</evidence>
<evidence type="ECO:0000256" key="2">
    <source>
        <dbReference type="ARBA" id="ARBA00022605"/>
    </source>
</evidence>
<dbReference type="Pfam" id="PF02885">
    <property type="entry name" value="Glycos_trans_3N"/>
    <property type="match status" value="1"/>
</dbReference>
<feature type="binding site" evidence="9">
    <location>
        <position position="171"/>
    </location>
    <ligand>
        <name>anthranilate</name>
        <dbReference type="ChEBI" id="CHEBI:16567"/>
        <label>2</label>
    </ligand>
</feature>
<evidence type="ECO:0000256" key="4">
    <source>
        <dbReference type="ARBA" id="ARBA00022679"/>
    </source>
</evidence>
<feature type="domain" description="Glycosyl transferase family 3 N-terminal" evidence="11">
    <location>
        <begin position="5"/>
        <end position="66"/>
    </location>
</feature>
<dbReference type="GO" id="GO:0000162">
    <property type="term" value="P:L-tryptophan biosynthetic process"/>
    <property type="evidence" value="ECO:0007669"/>
    <property type="project" value="UniProtKB-UniRule"/>
</dbReference>
<dbReference type="PANTHER" id="PTHR43285">
    <property type="entry name" value="ANTHRANILATE PHOSPHORIBOSYLTRANSFERASE"/>
    <property type="match status" value="1"/>
</dbReference>
<evidence type="ECO:0000313" key="13">
    <source>
        <dbReference type="Proteomes" id="UP000009374"/>
    </source>
</evidence>
<evidence type="ECO:0000259" key="10">
    <source>
        <dbReference type="Pfam" id="PF00591"/>
    </source>
</evidence>
<comment type="caution">
    <text evidence="9">Lacks conserved residue(s) required for the propagation of feature annotation.</text>
</comment>
<dbReference type="AlphaFoldDB" id="C6HY53"/>
<dbReference type="Gene3D" id="3.40.1030.10">
    <property type="entry name" value="Nucleoside phosphorylase/phosphoribosyltransferase catalytic domain"/>
    <property type="match status" value="1"/>
</dbReference>
<comment type="cofactor">
    <cofactor evidence="9">
        <name>Mg(2+)</name>
        <dbReference type="ChEBI" id="CHEBI:18420"/>
    </cofactor>
    <text evidence="9">Binds 2 magnesium ions per monomer.</text>
</comment>
<protein>
    <recommendedName>
        <fullName evidence="9">Anthranilate phosphoribosyltransferase</fullName>
        <ecNumber evidence="9">2.4.2.18</ecNumber>
    </recommendedName>
</protein>
<organism evidence="12 13">
    <name type="scientific">Leptospirillum ferrodiazotrophum</name>
    <dbReference type="NCBI Taxonomy" id="412449"/>
    <lineage>
        <taxon>Bacteria</taxon>
        <taxon>Pseudomonadati</taxon>
        <taxon>Nitrospirota</taxon>
        <taxon>Nitrospiria</taxon>
        <taxon>Nitrospirales</taxon>
        <taxon>Nitrospiraceae</taxon>
        <taxon>Leptospirillum</taxon>
    </lineage>
</organism>
<dbReference type="InterPro" id="IPR035902">
    <property type="entry name" value="Nuc_phospho_transferase"/>
</dbReference>
<feature type="binding site" evidence="9">
    <location>
        <begin position="95"/>
        <end position="98"/>
    </location>
    <ligand>
        <name>5-phospho-alpha-D-ribose 1-diphosphate</name>
        <dbReference type="ChEBI" id="CHEBI:58017"/>
    </ligand>
</feature>
<evidence type="ECO:0000256" key="8">
    <source>
        <dbReference type="ARBA" id="ARBA00061188"/>
    </source>
</evidence>
<dbReference type="EMBL" id="GG693877">
    <property type="protein sequence ID" value="EES52404.1"/>
    <property type="molecule type" value="Genomic_DNA"/>
</dbReference>
<evidence type="ECO:0000259" key="11">
    <source>
        <dbReference type="Pfam" id="PF02885"/>
    </source>
</evidence>
<keyword evidence="5 9" id="KW-0822">Tryptophan biosynthesis</keyword>
<dbReference type="InterPro" id="IPR005940">
    <property type="entry name" value="Anthranilate_Pribosyl_Tfrase"/>
</dbReference>
<comment type="similarity">
    <text evidence="8">In the C-terminal section; belongs to the anthranilate phosphoribosyltransferase family.</text>
</comment>
<keyword evidence="4 9" id="KW-0808">Transferase</keyword>
<dbReference type="GO" id="GO:0000287">
    <property type="term" value="F:magnesium ion binding"/>
    <property type="evidence" value="ECO:0007669"/>
    <property type="project" value="UniProtKB-UniRule"/>
</dbReference>
<evidence type="ECO:0000256" key="7">
    <source>
        <dbReference type="ARBA" id="ARBA00052328"/>
    </source>
</evidence>
<comment type="function">
    <text evidence="9">Catalyzes the transfer of the phosphoribosyl group of 5-phosphorylribose-1-pyrophosphate (PRPP) to anthranilate to yield N-(5'-phosphoribosyl)-anthranilate (PRA).</text>
</comment>
<proteinExistence type="inferred from homology"/>
<feature type="binding site" evidence="9">
    <location>
        <position position="229"/>
    </location>
    <ligand>
        <name>Mg(2+)</name>
        <dbReference type="ChEBI" id="CHEBI:18420"/>
        <label>2</label>
    </ligand>
</feature>
<dbReference type="FunFam" id="3.40.1030.10:FF:000002">
    <property type="entry name" value="Anthranilate phosphoribosyltransferase"/>
    <property type="match status" value="1"/>
</dbReference>
<dbReference type="PANTHER" id="PTHR43285:SF2">
    <property type="entry name" value="ANTHRANILATE PHOSPHORIBOSYLTRANSFERASE"/>
    <property type="match status" value="1"/>
</dbReference>
<comment type="pathway">
    <text evidence="1 9">Amino-acid biosynthesis; L-tryptophan biosynthesis; L-tryptophan from chorismate: step 2/5.</text>
</comment>
<keyword evidence="3 9" id="KW-0328">Glycosyltransferase</keyword>
<dbReference type="InterPro" id="IPR000312">
    <property type="entry name" value="Glycosyl_Trfase_fam3"/>
</dbReference>
<feature type="binding site" evidence="9">
    <location>
        <position position="230"/>
    </location>
    <ligand>
        <name>Mg(2+)</name>
        <dbReference type="ChEBI" id="CHEBI:18420"/>
        <label>2</label>
    </ligand>
</feature>
<feature type="binding site" evidence="9">
    <location>
        <position position="85"/>
    </location>
    <ligand>
        <name>5-phospho-alpha-D-ribose 1-diphosphate</name>
        <dbReference type="ChEBI" id="CHEBI:58017"/>
    </ligand>
</feature>
<feature type="binding site" evidence="9">
    <location>
        <begin position="113"/>
        <end position="121"/>
    </location>
    <ligand>
        <name>5-phospho-alpha-D-ribose 1-diphosphate</name>
        <dbReference type="ChEBI" id="CHEBI:58017"/>
    </ligand>
</feature>
<evidence type="ECO:0000256" key="5">
    <source>
        <dbReference type="ARBA" id="ARBA00022822"/>
    </source>
</evidence>
<gene>
    <name evidence="9" type="primary">trpD</name>
    <name evidence="12" type="ORF">UBAL3_94170011</name>
</gene>
<feature type="binding site" evidence="9">
    <location>
        <position position="125"/>
    </location>
    <ligand>
        <name>5-phospho-alpha-D-ribose 1-diphosphate</name>
        <dbReference type="ChEBI" id="CHEBI:58017"/>
    </ligand>
</feature>
<evidence type="ECO:0000256" key="3">
    <source>
        <dbReference type="ARBA" id="ARBA00022676"/>
    </source>
</evidence>
<dbReference type="SUPFAM" id="SSF52418">
    <property type="entry name" value="Nucleoside phosphorylase/phosphoribosyltransferase catalytic domain"/>
    <property type="match status" value="1"/>
</dbReference>
<dbReference type="HAMAP" id="MF_00211">
    <property type="entry name" value="TrpD"/>
    <property type="match status" value="1"/>
</dbReference>
<comment type="similarity">
    <text evidence="9">Belongs to the anthranilate phosphoribosyltransferase family.</text>
</comment>
<dbReference type="GO" id="GO:0005829">
    <property type="term" value="C:cytosol"/>
    <property type="evidence" value="ECO:0007669"/>
    <property type="project" value="TreeGrafter"/>
</dbReference>
<dbReference type="InterPro" id="IPR036320">
    <property type="entry name" value="Glycosyl_Trfase_fam3_N_dom_sf"/>
</dbReference>
<feature type="binding site" evidence="9">
    <location>
        <begin position="88"/>
        <end position="89"/>
    </location>
    <ligand>
        <name>5-phospho-alpha-D-ribose 1-diphosphate</name>
        <dbReference type="ChEBI" id="CHEBI:58017"/>
    </ligand>
</feature>